<evidence type="ECO:0000313" key="1">
    <source>
        <dbReference type="EMBL" id="UPZ15046.1"/>
    </source>
</evidence>
<keyword evidence="2" id="KW-1185">Reference proteome</keyword>
<organism evidence="1 2">
    <name type="scientific">Flavobacterium humidisoli</name>
    <dbReference type="NCBI Taxonomy" id="2937442"/>
    <lineage>
        <taxon>Bacteria</taxon>
        <taxon>Pseudomonadati</taxon>
        <taxon>Bacteroidota</taxon>
        <taxon>Flavobacteriia</taxon>
        <taxon>Flavobacteriales</taxon>
        <taxon>Flavobacteriaceae</taxon>
        <taxon>Flavobacterium</taxon>
    </lineage>
</organism>
<gene>
    <name evidence="1" type="ORF">M0M44_20075</name>
</gene>
<dbReference type="InterPro" id="IPR009097">
    <property type="entry name" value="Cyclic_Pdiesterase"/>
</dbReference>
<dbReference type="Proteomes" id="UP000829998">
    <property type="component" value="Chromosome"/>
</dbReference>
<dbReference type="Pfam" id="PF13563">
    <property type="entry name" value="2_5_RNA_ligase2"/>
    <property type="match status" value="1"/>
</dbReference>
<protein>
    <submittedName>
        <fullName evidence="1">2'-5' RNA ligase family protein</fullName>
    </submittedName>
</protein>
<dbReference type="SUPFAM" id="SSF55144">
    <property type="entry name" value="LigT-like"/>
    <property type="match status" value="1"/>
</dbReference>
<accession>A0ABY4LT78</accession>
<name>A0ABY4LT78_9FLAO</name>
<dbReference type="RefSeq" id="WP_248727308.1">
    <property type="nucleotide sequence ID" value="NZ_CP096829.1"/>
</dbReference>
<sequence length="188" mass="21790">MEKTYSVVFYSKPVVDTVKELKDLLKSKVHKNWYNSCNSEAHITICEFQIDESQLDSIKKKLIKICDTFTPFQVYLDHFGSYENAGAFFIAPNEESKKNLKPIMKKIHDTLKSLKLKKSDDPHMSIGRRLTPENLKIASQLFTTINIDFLCNEIVVREFDPIKKQFFVIDSIEFGSNPEPEFVQGILF</sequence>
<dbReference type="Gene3D" id="3.90.1140.10">
    <property type="entry name" value="Cyclic phosphodiesterase"/>
    <property type="match status" value="1"/>
</dbReference>
<proteinExistence type="predicted"/>
<dbReference type="EMBL" id="CP096829">
    <property type="protein sequence ID" value="UPZ15046.1"/>
    <property type="molecule type" value="Genomic_DNA"/>
</dbReference>
<reference evidence="1 2" key="1">
    <citation type="submission" date="2022-04" db="EMBL/GenBank/DDBJ databases">
        <authorList>
            <person name="Ra J.-S."/>
            <person name="Kim S.-B."/>
        </authorList>
    </citation>
    <scope>NUCLEOTIDE SEQUENCE [LARGE SCALE GENOMIC DNA]</scope>
    <source>
        <strain evidence="1 2">MMS21-Er5</strain>
    </source>
</reference>
<evidence type="ECO:0000313" key="2">
    <source>
        <dbReference type="Proteomes" id="UP000829998"/>
    </source>
</evidence>
<keyword evidence="1" id="KW-0436">Ligase</keyword>
<dbReference type="GO" id="GO:0016874">
    <property type="term" value="F:ligase activity"/>
    <property type="evidence" value="ECO:0007669"/>
    <property type="project" value="UniProtKB-KW"/>
</dbReference>